<dbReference type="Proteomes" id="UP000828251">
    <property type="component" value="Unassembled WGS sequence"/>
</dbReference>
<dbReference type="PANTHER" id="PTHR33325:SF11">
    <property type="entry name" value="COLD SHOCK DOMAIN-CONTAINING PROTEIN 4-LIKE"/>
    <property type="match status" value="1"/>
</dbReference>
<dbReference type="AlphaFoldDB" id="A0A9D3W095"/>
<dbReference type="OrthoDB" id="1291547at2759"/>
<protein>
    <submittedName>
        <fullName evidence="2">Uncharacterized protein</fullName>
    </submittedName>
</protein>
<proteinExistence type="predicted"/>
<gene>
    <name evidence="2" type="ORF">J1N35_010362</name>
</gene>
<evidence type="ECO:0000256" key="1">
    <source>
        <dbReference type="SAM" id="MobiDB-lite"/>
    </source>
</evidence>
<evidence type="ECO:0000313" key="3">
    <source>
        <dbReference type="Proteomes" id="UP000828251"/>
    </source>
</evidence>
<comment type="caution">
    <text evidence="2">The sequence shown here is derived from an EMBL/GenBank/DDBJ whole genome shotgun (WGS) entry which is preliminary data.</text>
</comment>
<accession>A0A9D3W095</accession>
<dbReference type="EMBL" id="JAIQCV010000004">
    <property type="protein sequence ID" value="KAH1106594.1"/>
    <property type="molecule type" value="Genomic_DNA"/>
</dbReference>
<keyword evidence="3" id="KW-1185">Reference proteome</keyword>
<name>A0A9D3W095_9ROSI</name>
<evidence type="ECO:0000313" key="2">
    <source>
        <dbReference type="EMBL" id="KAH1106594.1"/>
    </source>
</evidence>
<reference evidence="2 3" key="1">
    <citation type="journal article" date="2021" name="Plant Biotechnol. J.">
        <title>Multi-omics assisted identification of the key and species-specific regulatory components of drought-tolerant mechanisms in Gossypium stocksii.</title>
        <authorList>
            <person name="Yu D."/>
            <person name="Ke L."/>
            <person name="Zhang D."/>
            <person name="Wu Y."/>
            <person name="Sun Y."/>
            <person name="Mei J."/>
            <person name="Sun J."/>
            <person name="Sun Y."/>
        </authorList>
    </citation>
    <scope>NUCLEOTIDE SEQUENCE [LARGE SCALE GENOMIC DNA]</scope>
    <source>
        <strain evidence="3">cv. E1</strain>
        <tissue evidence="2">Leaf</tissue>
    </source>
</reference>
<sequence length="198" mass="23274">MSIGLLHRRWNMCALGLMEYVCLGSPLLYERPNEFWVQLAPPAYIGHVPKTRFPQRGRGHDRGRSRGRGGRCTCNRYHGGYNNDTSNHQKKNNNERQERSGQNNPSKIVENICYRYGMKRHWSHTCCMSKHLVKLYQASIKKKGKHMETNFISQNYEMETKDEDIHYNTKPDHAYKGDKFNDLNNITHLDVADFFENH</sequence>
<feature type="region of interest" description="Disordered" evidence="1">
    <location>
        <begin position="49"/>
        <end position="104"/>
    </location>
</feature>
<dbReference type="PANTHER" id="PTHR33325">
    <property type="entry name" value="ZINC FINGER, CCHC-TYPE-RELATED"/>
    <property type="match status" value="1"/>
</dbReference>
<organism evidence="2 3">
    <name type="scientific">Gossypium stocksii</name>
    <dbReference type="NCBI Taxonomy" id="47602"/>
    <lineage>
        <taxon>Eukaryota</taxon>
        <taxon>Viridiplantae</taxon>
        <taxon>Streptophyta</taxon>
        <taxon>Embryophyta</taxon>
        <taxon>Tracheophyta</taxon>
        <taxon>Spermatophyta</taxon>
        <taxon>Magnoliopsida</taxon>
        <taxon>eudicotyledons</taxon>
        <taxon>Gunneridae</taxon>
        <taxon>Pentapetalae</taxon>
        <taxon>rosids</taxon>
        <taxon>malvids</taxon>
        <taxon>Malvales</taxon>
        <taxon>Malvaceae</taxon>
        <taxon>Malvoideae</taxon>
        <taxon>Gossypium</taxon>
    </lineage>
</organism>